<keyword evidence="5" id="KW-0804">Transcription</keyword>
<evidence type="ECO:0000256" key="7">
    <source>
        <dbReference type="SAM" id="MobiDB-lite"/>
    </source>
</evidence>
<evidence type="ECO:0000259" key="8">
    <source>
        <dbReference type="PROSITE" id="PS51755"/>
    </source>
</evidence>
<dbReference type="SUPFAM" id="SSF46894">
    <property type="entry name" value="C-terminal effector domain of the bipartite response regulators"/>
    <property type="match status" value="1"/>
</dbReference>
<evidence type="ECO:0000256" key="1">
    <source>
        <dbReference type="ARBA" id="ARBA00005820"/>
    </source>
</evidence>
<accession>A0ABW7BJS9</accession>
<evidence type="ECO:0000256" key="6">
    <source>
        <dbReference type="PROSITE-ProRule" id="PRU01091"/>
    </source>
</evidence>
<dbReference type="Proteomes" id="UP001604267">
    <property type="component" value="Unassembled WGS sequence"/>
</dbReference>
<keyword evidence="4 6" id="KW-0238">DNA-binding</keyword>
<feature type="compositionally biased region" description="Basic and acidic residues" evidence="7">
    <location>
        <begin position="248"/>
        <end position="260"/>
    </location>
</feature>
<name>A0ABW7BJS9_9ACTN</name>
<dbReference type="Pfam" id="PF13424">
    <property type="entry name" value="TPR_12"/>
    <property type="match status" value="1"/>
</dbReference>
<evidence type="ECO:0000256" key="5">
    <source>
        <dbReference type="ARBA" id="ARBA00023163"/>
    </source>
</evidence>
<dbReference type="SMART" id="SM01043">
    <property type="entry name" value="BTAD"/>
    <property type="match status" value="1"/>
</dbReference>
<feature type="DNA-binding region" description="OmpR/PhoB-type" evidence="6">
    <location>
        <begin position="1"/>
        <end position="103"/>
    </location>
</feature>
<dbReference type="SUPFAM" id="SSF52540">
    <property type="entry name" value="P-loop containing nucleoside triphosphate hydrolases"/>
    <property type="match status" value="1"/>
</dbReference>
<dbReference type="InterPro" id="IPR036388">
    <property type="entry name" value="WH-like_DNA-bd_sf"/>
</dbReference>
<dbReference type="InterPro" id="IPR019734">
    <property type="entry name" value="TPR_rpt"/>
</dbReference>
<dbReference type="InterPro" id="IPR051677">
    <property type="entry name" value="AfsR-DnrI-RedD_regulator"/>
</dbReference>
<dbReference type="InterPro" id="IPR005158">
    <property type="entry name" value="BTAD"/>
</dbReference>
<comment type="similarity">
    <text evidence="1">Belongs to the AfsR/DnrI/RedD regulatory family.</text>
</comment>
<keyword evidence="10" id="KW-1185">Reference proteome</keyword>
<evidence type="ECO:0000256" key="3">
    <source>
        <dbReference type="ARBA" id="ARBA00023015"/>
    </source>
</evidence>
<dbReference type="EMBL" id="JBICYV010000028">
    <property type="protein sequence ID" value="MFG3016343.1"/>
    <property type="molecule type" value="Genomic_DNA"/>
</dbReference>
<dbReference type="PROSITE" id="PS51755">
    <property type="entry name" value="OMPR_PHOB"/>
    <property type="match status" value="1"/>
</dbReference>
<evidence type="ECO:0000256" key="2">
    <source>
        <dbReference type="ARBA" id="ARBA00023012"/>
    </source>
</evidence>
<feature type="region of interest" description="Disordered" evidence="7">
    <location>
        <begin position="248"/>
        <end position="270"/>
    </location>
</feature>
<dbReference type="PANTHER" id="PTHR35807:SF1">
    <property type="entry name" value="TRANSCRIPTIONAL REGULATOR REDD"/>
    <property type="match status" value="1"/>
</dbReference>
<dbReference type="InterPro" id="IPR027417">
    <property type="entry name" value="P-loop_NTPase"/>
</dbReference>
<sequence length="950" mass="100192">MPQGSSVRFAVLGPVRVWRGADELDPGGPQARTLLALLLLRAGQPVPVPEIVDALWGPGPPPTALNVVRRHVGSLRRLLEPGLPARAAGRRLVRGAGGYRLVTDGDEVDLVRFRELREEARRAVAEGTAGRAVDLLTQALTLWPGPVAAGLAPDVRARLGADGLERERLAALREAADAALHAGVPGVVLARLREAAAAHPLDEPLLARLVLALAATGRRAEALATYRNACRGLAEELGIDPGPELHEAHQTALRDPRNDGPARTPSGEPLAVRPVVPAQLPHDLAAFTGRQAELAELLDPLAEAAEPAGTVLISALGGMAGVGKTTLAVHWAHRVADRYPDGQLYVDLRGFAPSGSVTDPGEAVRGFLHALGVPPEHVPRGLAAQSALYRSVLAGRRVLVLLDNARDAEQVRPLLPGTPGCLAIVTSRDELTGLLAAHGARSLTLRPFDAGQARDLLAGRLGATRIAAEPRAVDEIVTRCAGLPLALACVAARAALRPTFPLAAVAAELREAPGSLDAFTRPGTPVDVSTVFSWSTRAVSPAAARLFRLLALHPGPDVCAASAAALAGLSRRQARSLLAELAGVHLLTEPAPGRYGFHDLLRAHAGDLLAEHHTEAERQEARDRLFGHYAHAAHAAGALLDPAGDAPGPAPGTPGGQAVPFADDTAALEWLTAEHPALPALVQAAAASGHDRWACLLAWSLEPYFERRGHWHEGLAAQRVALGAARRLADPALEARALRGVARAEGRLGLLDGSRDRLDRALALFTTAGDTLGLAGTHRSLGWLCEQEGDLPGALRHNRLALDLYRTAGSRPAQASALNSVGWYHALLGEYRPALAHCFEALTLLQDLGDRYGQAATWDSIAYAYHHLGRHPHALLGYRNALTLYRALGVPYPEADTLTRMGDTHLATGDREGARAAWARALALLTALGHPDADRVRERLGGAEEQPDAG</sequence>
<dbReference type="PANTHER" id="PTHR35807">
    <property type="entry name" value="TRANSCRIPTIONAL REGULATOR REDD-RELATED"/>
    <property type="match status" value="1"/>
</dbReference>
<evidence type="ECO:0000256" key="4">
    <source>
        <dbReference type="ARBA" id="ARBA00023125"/>
    </source>
</evidence>
<dbReference type="InterPro" id="IPR011990">
    <property type="entry name" value="TPR-like_helical_dom_sf"/>
</dbReference>
<protein>
    <submittedName>
        <fullName evidence="9">BTAD domain-containing putative transcriptional regulator</fullName>
    </submittedName>
</protein>
<dbReference type="Pfam" id="PF00486">
    <property type="entry name" value="Trans_reg_C"/>
    <property type="match status" value="1"/>
</dbReference>
<gene>
    <name evidence="9" type="ORF">ACGFZB_39070</name>
</gene>
<organism evidence="9 10">
    <name type="scientific">Streptomyces cinerochromogenes</name>
    <dbReference type="NCBI Taxonomy" id="66422"/>
    <lineage>
        <taxon>Bacteria</taxon>
        <taxon>Bacillati</taxon>
        <taxon>Actinomycetota</taxon>
        <taxon>Actinomycetes</taxon>
        <taxon>Kitasatosporales</taxon>
        <taxon>Streptomycetaceae</taxon>
        <taxon>Streptomyces</taxon>
    </lineage>
</organism>
<dbReference type="InterPro" id="IPR001867">
    <property type="entry name" value="OmpR/PhoB-type_DNA-bd"/>
</dbReference>
<evidence type="ECO:0000313" key="10">
    <source>
        <dbReference type="Proteomes" id="UP001604267"/>
    </source>
</evidence>
<dbReference type="Gene3D" id="1.10.10.10">
    <property type="entry name" value="Winged helix-like DNA-binding domain superfamily/Winged helix DNA-binding domain"/>
    <property type="match status" value="1"/>
</dbReference>
<reference evidence="9 10" key="1">
    <citation type="submission" date="2024-10" db="EMBL/GenBank/DDBJ databases">
        <title>The Natural Products Discovery Center: Release of the First 8490 Sequenced Strains for Exploring Actinobacteria Biosynthetic Diversity.</title>
        <authorList>
            <person name="Kalkreuter E."/>
            <person name="Kautsar S.A."/>
            <person name="Yang D."/>
            <person name="Bader C.D."/>
            <person name="Teijaro C.N."/>
            <person name="Fluegel L."/>
            <person name="Davis C.M."/>
            <person name="Simpson J.R."/>
            <person name="Lauterbach L."/>
            <person name="Steele A.D."/>
            <person name="Gui C."/>
            <person name="Meng S."/>
            <person name="Li G."/>
            <person name="Viehrig K."/>
            <person name="Ye F."/>
            <person name="Su P."/>
            <person name="Kiefer A.F."/>
            <person name="Nichols A."/>
            <person name="Cepeda A.J."/>
            <person name="Yan W."/>
            <person name="Fan B."/>
            <person name="Jiang Y."/>
            <person name="Adhikari A."/>
            <person name="Zheng C.-J."/>
            <person name="Schuster L."/>
            <person name="Cowan T.M."/>
            <person name="Smanski M.J."/>
            <person name="Chevrette M.G."/>
            <person name="De Carvalho L.P.S."/>
            <person name="Shen B."/>
        </authorList>
    </citation>
    <scope>NUCLEOTIDE SEQUENCE [LARGE SCALE GENOMIC DNA]</scope>
    <source>
        <strain evidence="9 10">NPDC048320</strain>
    </source>
</reference>
<proteinExistence type="inferred from homology"/>
<dbReference type="RefSeq" id="WP_392825066.1">
    <property type="nucleotide sequence ID" value="NZ_JBICYV010000028.1"/>
</dbReference>
<dbReference type="SUPFAM" id="SSF48452">
    <property type="entry name" value="TPR-like"/>
    <property type="match status" value="2"/>
</dbReference>
<dbReference type="Gene3D" id="1.25.40.10">
    <property type="entry name" value="Tetratricopeptide repeat domain"/>
    <property type="match status" value="2"/>
</dbReference>
<keyword evidence="3" id="KW-0805">Transcription regulation</keyword>
<dbReference type="PRINTS" id="PR00364">
    <property type="entry name" value="DISEASERSIST"/>
</dbReference>
<dbReference type="Gene3D" id="3.40.50.300">
    <property type="entry name" value="P-loop containing nucleotide triphosphate hydrolases"/>
    <property type="match status" value="1"/>
</dbReference>
<evidence type="ECO:0000313" key="9">
    <source>
        <dbReference type="EMBL" id="MFG3016343.1"/>
    </source>
</evidence>
<dbReference type="SMART" id="SM00028">
    <property type="entry name" value="TPR"/>
    <property type="match status" value="5"/>
</dbReference>
<dbReference type="InterPro" id="IPR016032">
    <property type="entry name" value="Sig_transdc_resp-reg_C-effctor"/>
</dbReference>
<dbReference type="SMART" id="SM00862">
    <property type="entry name" value="Trans_reg_C"/>
    <property type="match status" value="1"/>
</dbReference>
<keyword evidence="2" id="KW-0902">Two-component regulatory system</keyword>
<comment type="caution">
    <text evidence="9">The sequence shown here is derived from an EMBL/GenBank/DDBJ whole genome shotgun (WGS) entry which is preliminary data.</text>
</comment>
<dbReference type="Pfam" id="PF03704">
    <property type="entry name" value="BTAD"/>
    <property type="match status" value="1"/>
</dbReference>
<feature type="domain" description="OmpR/PhoB-type" evidence="8">
    <location>
        <begin position="1"/>
        <end position="103"/>
    </location>
</feature>